<evidence type="ECO:0000313" key="1">
    <source>
        <dbReference type="EMBL" id="GBN31759.1"/>
    </source>
</evidence>
<dbReference type="AlphaFoldDB" id="A0A4Y2MYY7"/>
<comment type="caution">
    <text evidence="1">The sequence shown here is derived from an EMBL/GenBank/DDBJ whole genome shotgun (WGS) entry which is preliminary data.</text>
</comment>
<name>A0A4Y2MYY7_ARAVE</name>
<sequence>MVNEYIVWPIPMCSPAESLQLLISTLTSALLLQATTFGTCAHHSACSFSAAENPDSRKDKIWVVLETSEVDATESSE</sequence>
<reference evidence="1 2" key="1">
    <citation type="journal article" date="2019" name="Sci. Rep.">
        <title>Orb-weaving spider Araneus ventricosus genome elucidates the spidroin gene catalogue.</title>
        <authorList>
            <person name="Kono N."/>
            <person name="Nakamura H."/>
            <person name="Ohtoshi R."/>
            <person name="Moran D.A.P."/>
            <person name="Shinohara A."/>
            <person name="Yoshida Y."/>
            <person name="Fujiwara M."/>
            <person name="Mori M."/>
            <person name="Tomita M."/>
            <person name="Arakawa K."/>
        </authorList>
    </citation>
    <scope>NUCLEOTIDE SEQUENCE [LARGE SCALE GENOMIC DNA]</scope>
</reference>
<evidence type="ECO:0000313" key="2">
    <source>
        <dbReference type="Proteomes" id="UP000499080"/>
    </source>
</evidence>
<keyword evidence="2" id="KW-1185">Reference proteome</keyword>
<accession>A0A4Y2MYY7</accession>
<organism evidence="1 2">
    <name type="scientific">Araneus ventricosus</name>
    <name type="common">Orbweaver spider</name>
    <name type="synonym">Epeira ventricosa</name>
    <dbReference type="NCBI Taxonomy" id="182803"/>
    <lineage>
        <taxon>Eukaryota</taxon>
        <taxon>Metazoa</taxon>
        <taxon>Ecdysozoa</taxon>
        <taxon>Arthropoda</taxon>
        <taxon>Chelicerata</taxon>
        <taxon>Arachnida</taxon>
        <taxon>Araneae</taxon>
        <taxon>Araneomorphae</taxon>
        <taxon>Entelegynae</taxon>
        <taxon>Araneoidea</taxon>
        <taxon>Araneidae</taxon>
        <taxon>Araneus</taxon>
    </lineage>
</organism>
<proteinExistence type="predicted"/>
<gene>
    <name evidence="1" type="ORF">AVEN_132165_1</name>
</gene>
<protein>
    <submittedName>
        <fullName evidence="1">Uncharacterized protein</fullName>
    </submittedName>
</protein>
<dbReference type="Proteomes" id="UP000499080">
    <property type="component" value="Unassembled WGS sequence"/>
</dbReference>
<dbReference type="EMBL" id="BGPR01008131">
    <property type="protein sequence ID" value="GBN31759.1"/>
    <property type="molecule type" value="Genomic_DNA"/>
</dbReference>